<feature type="region of interest" description="Disordered" evidence="1">
    <location>
        <begin position="303"/>
        <end position="393"/>
    </location>
</feature>
<feature type="compositionally biased region" description="Pro residues" evidence="1">
    <location>
        <begin position="28"/>
        <end position="43"/>
    </location>
</feature>
<feature type="compositionally biased region" description="Acidic residues" evidence="1">
    <location>
        <begin position="716"/>
        <end position="731"/>
    </location>
</feature>
<comment type="caution">
    <text evidence="2">The sequence shown here is derived from an EMBL/GenBank/DDBJ whole genome shotgun (WGS) entry which is preliminary data.</text>
</comment>
<evidence type="ECO:0000256" key="1">
    <source>
        <dbReference type="SAM" id="MobiDB-lite"/>
    </source>
</evidence>
<dbReference type="Proteomes" id="UP001385951">
    <property type="component" value="Unassembled WGS sequence"/>
</dbReference>
<feature type="compositionally biased region" description="Low complexity" evidence="1">
    <location>
        <begin position="556"/>
        <end position="587"/>
    </location>
</feature>
<feature type="region of interest" description="Disordered" evidence="1">
    <location>
        <begin position="1"/>
        <end position="118"/>
    </location>
</feature>
<protein>
    <submittedName>
        <fullName evidence="2">Uncharacterized protein</fullName>
    </submittedName>
</protein>
<feature type="compositionally biased region" description="Basic and acidic residues" evidence="1">
    <location>
        <begin position="65"/>
        <end position="77"/>
    </location>
</feature>
<sequence>MSKKTKGKASANSMAKAAPAKPAASPVKPTPTPSKPPTPPAVPAAPATAPKVVPPPIKPVPQKPETGKSEKLRKEWQNLETWLKVRRTERDKKLNEARAKSKAAMGPQSRYRSTVRSPPVDVSALELELNTKLALDARAEWERRLFEQKLNEEDWIDITPQEMKLVAAAFSVAEDSPQPADPQPNLSSGNTPAGNLNNSNSNSPTVSPGGWTVHPSAIPTPSGSGLRQNDHLKNASDSWGQTSSSDSTESLWKKAMGGGTTNSTPNVTTMPKINVSGTGTNKPFTATPVAPTESLWEMKMKGQLGASQSSGNSPSNTVPTDPFARQFNGFSSSQQSTASEESLWEKLQNRNNGSAKENQPFPISREPSYDRWGWPTREPEQPQAPQVSVSQAPEVSFESLWETKLGGAKASSQNTKPIRSSPLATAEPLTSETSSEVQFGLRCPSLIEAECGESVHADEKGLAAKAMEDSIRKFYSMAAEREIQLRKKLASSRSAEASIFKAQLFEEFIQSVDNEARSVFDGWLATRLAAEEKQKAAQARTTSAMAAKRSNLPTVSSSSSAFASTSASSSAAQSKTSTLKPTVVPGKKQVKKPEVKKPVLNGKKKDEGPILEEISPANPLTTETPKETTPPRSATPTLTSSLKQTSRPLSPWAAAQKNKVSFASPVVSSEKVLFPARPGTPRASTPVQPTKAKNPYQAYVSDEVDEDEGASSSSSSEEDQDGLTTPEDESSDSSASSTSPTVSSPWNWMSDRAAGKQPQTANLFAAPARERKISSASDPRNTGATNVETGFGASAFWKPSPPPTNSATQPGRFSSQPVDSANDLKSLAMQNLFEAANSGDDLVNAMAMFATTVTGFNGSPSKGQPTRNNAYRSR</sequence>
<feature type="compositionally biased region" description="Basic and acidic residues" evidence="1">
    <location>
        <begin position="591"/>
        <end position="608"/>
    </location>
</feature>
<evidence type="ECO:0000313" key="3">
    <source>
        <dbReference type="Proteomes" id="UP001385951"/>
    </source>
</evidence>
<feature type="region of interest" description="Disordered" evidence="1">
    <location>
        <begin position="539"/>
        <end position="819"/>
    </location>
</feature>
<feature type="compositionally biased region" description="Polar residues" evidence="1">
    <location>
        <begin position="383"/>
        <end position="393"/>
    </location>
</feature>
<evidence type="ECO:0000313" key="2">
    <source>
        <dbReference type="EMBL" id="KAK7683122.1"/>
    </source>
</evidence>
<dbReference type="EMBL" id="JASBNA010000032">
    <property type="protein sequence ID" value="KAK7683122.1"/>
    <property type="molecule type" value="Genomic_DNA"/>
</dbReference>
<proteinExistence type="predicted"/>
<feature type="compositionally biased region" description="Low complexity" evidence="1">
    <location>
        <begin position="331"/>
        <end position="341"/>
    </location>
</feature>
<feature type="compositionally biased region" description="Low complexity" evidence="1">
    <location>
        <begin position="236"/>
        <end position="250"/>
    </location>
</feature>
<feature type="compositionally biased region" description="Pro residues" evidence="1">
    <location>
        <begin position="52"/>
        <end position="62"/>
    </location>
</feature>
<feature type="compositionally biased region" description="Polar residues" evidence="1">
    <location>
        <begin position="632"/>
        <end position="648"/>
    </location>
</feature>
<feature type="region of interest" description="Disordered" evidence="1">
    <location>
        <begin position="406"/>
        <end position="431"/>
    </location>
</feature>
<feature type="compositionally biased region" description="Low complexity" evidence="1">
    <location>
        <begin position="8"/>
        <end position="27"/>
    </location>
</feature>
<reference evidence="2 3" key="1">
    <citation type="submission" date="2022-09" db="EMBL/GenBank/DDBJ databases">
        <authorList>
            <person name="Palmer J.M."/>
        </authorList>
    </citation>
    <scope>NUCLEOTIDE SEQUENCE [LARGE SCALE GENOMIC DNA]</scope>
    <source>
        <strain evidence="2 3">DSM 7382</strain>
    </source>
</reference>
<feature type="region of interest" description="Disordered" evidence="1">
    <location>
        <begin position="173"/>
        <end position="288"/>
    </location>
</feature>
<gene>
    <name evidence="2" type="ORF">QCA50_013795</name>
</gene>
<organism evidence="2 3">
    <name type="scientific">Cerrena zonata</name>
    <dbReference type="NCBI Taxonomy" id="2478898"/>
    <lineage>
        <taxon>Eukaryota</taxon>
        <taxon>Fungi</taxon>
        <taxon>Dikarya</taxon>
        <taxon>Basidiomycota</taxon>
        <taxon>Agaricomycotina</taxon>
        <taxon>Agaricomycetes</taxon>
        <taxon>Polyporales</taxon>
        <taxon>Cerrenaceae</taxon>
        <taxon>Cerrena</taxon>
    </lineage>
</organism>
<feature type="region of interest" description="Disordered" evidence="1">
    <location>
        <begin position="853"/>
        <end position="874"/>
    </location>
</feature>
<feature type="compositionally biased region" description="Low complexity" evidence="1">
    <location>
        <begin position="189"/>
        <end position="210"/>
    </location>
</feature>
<dbReference type="AlphaFoldDB" id="A0AAW0FSP9"/>
<name>A0AAW0FSP9_9APHY</name>
<feature type="compositionally biased region" description="Polar residues" evidence="1">
    <location>
        <begin position="774"/>
        <end position="788"/>
    </location>
</feature>
<feature type="compositionally biased region" description="Polar residues" evidence="1">
    <location>
        <begin position="305"/>
        <end position="319"/>
    </location>
</feature>
<feature type="compositionally biased region" description="Basic and acidic residues" evidence="1">
    <location>
        <begin position="86"/>
        <end position="99"/>
    </location>
</feature>
<feature type="compositionally biased region" description="Low complexity" evidence="1">
    <location>
        <begin position="732"/>
        <end position="744"/>
    </location>
</feature>
<feature type="compositionally biased region" description="Polar residues" evidence="1">
    <location>
        <begin position="261"/>
        <end position="284"/>
    </location>
</feature>
<keyword evidence="3" id="KW-1185">Reference proteome</keyword>
<feature type="compositionally biased region" description="Polar residues" evidence="1">
    <location>
        <begin position="805"/>
        <end position="819"/>
    </location>
</feature>
<accession>A0AAW0FSP9</accession>